<dbReference type="PRINTS" id="PR00096">
    <property type="entry name" value="GATASE"/>
</dbReference>
<dbReference type="Gene3D" id="3.50.30.20">
    <property type="entry name" value="Carbamoyl-phosphate synthase small subunit, N-terminal domain"/>
    <property type="match status" value="1"/>
</dbReference>
<dbReference type="FunFam" id="3.50.30.20:FF:000001">
    <property type="entry name" value="Carbamoyl-phosphate synthase small chain"/>
    <property type="match status" value="1"/>
</dbReference>
<evidence type="ECO:0000256" key="11">
    <source>
        <dbReference type="ARBA" id="ARBA00049285"/>
    </source>
</evidence>
<name>B4U3A9_STREM</name>
<keyword evidence="6 12" id="KW-0547">Nucleotide-binding</keyword>
<feature type="domain" description="Carbamoyl-phosphate synthase small subunit N-terminal" evidence="13">
    <location>
        <begin position="17"/>
        <end position="147"/>
    </location>
</feature>
<comment type="pathway">
    <text evidence="1 12">Pyrimidine metabolism; UMP biosynthesis via de novo pathway; (S)-dihydroorotate from bicarbonate: step 1/3.</text>
</comment>
<feature type="binding site" evidence="12">
    <location>
        <position position="61"/>
    </location>
    <ligand>
        <name>L-glutamine</name>
        <dbReference type="ChEBI" id="CHEBI:58359"/>
    </ligand>
</feature>
<evidence type="ECO:0000256" key="5">
    <source>
        <dbReference type="ARBA" id="ARBA00022598"/>
    </source>
</evidence>
<dbReference type="Gene3D" id="3.40.50.880">
    <property type="match status" value="1"/>
</dbReference>
<dbReference type="GO" id="GO:0005524">
    <property type="term" value="F:ATP binding"/>
    <property type="evidence" value="ECO:0007669"/>
    <property type="project" value="UniProtKB-UniRule"/>
</dbReference>
<dbReference type="InterPro" id="IPR006274">
    <property type="entry name" value="CarbamoylP_synth_ssu"/>
</dbReference>
<evidence type="ECO:0000256" key="9">
    <source>
        <dbReference type="ARBA" id="ARBA00022975"/>
    </source>
</evidence>
<dbReference type="EMBL" id="CP001129">
    <property type="protein sequence ID" value="ACG62476.1"/>
    <property type="molecule type" value="Genomic_DNA"/>
</dbReference>
<dbReference type="UniPathway" id="UPA00068">
    <property type="reaction ID" value="UER00171"/>
</dbReference>
<comment type="catalytic activity">
    <reaction evidence="11 12">
        <text>L-glutamine + H2O = L-glutamate + NH4(+)</text>
        <dbReference type="Rhea" id="RHEA:15889"/>
        <dbReference type="ChEBI" id="CHEBI:15377"/>
        <dbReference type="ChEBI" id="CHEBI:28938"/>
        <dbReference type="ChEBI" id="CHEBI:29985"/>
        <dbReference type="ChEBI" id="CHEBI:58359"/>
    </reaction>
</comment>
<feature type="binding site" evidence="12">
    <location>
        <position position="304"/>
    </location>
    <ligand>
        <name>L-glutamine</name>
        <dbReference type="ChEBI" id="CHEBI:58359"/>
    </ligand>
</feature>
<feature type="binding site" evidence="12">
    <location>
        <position position="306"/>
    </location>
    <ligand>
        <name>L-glutamine</name>
        <dbReference type="ChEBI" id="CHEBI:58359"/>
    </ligand>
</feature>
<dbReference type="InterPro" id="IPR050472">
    <property type="entry name" value="Anth_synth/Amidotransfase"/>
</dbReference>
<proteinExistence type="inferred from homology"/>
<evidence type="ECO:0000256" key="4">
    <source>
        <dbReference type="ARBA" id="ARBA00022571"/>
    </source>
</evidence>
<dbReference type="InterPro" id="IPR002474">
    <property type="entry name" value="CarbamoylP_synth_ssu_N"/>
</dbReference>
<dbReference type="EC" id="6.3.5.5" evidence="12"/>
<feature type="binding site" evidence="12">
    <location>
        <position position="266"/>
    </location>
    <ligand>
        <name>L-glutamine</name>
        <dbReference type="ChEBI" id="CHEBI:58359"/>
    </ligand>
</feature>
<dbReference type="PRINTS" id="PR00097">
    <property type="entry name" value="ANTSNTHASEII"/>
</dbReference>
<organism evidence="14 15">
    <name type="scientific">Streptococcus equi subsp. zooepidemicus (strain MGCS10565)</name>
    <dbReference type="NCBI Taxonomy" id="552526"/>
    <lineage>
        <taxon>Bacteria</taxon>
        <taxon>Bacillati</taxon>
        <taxon>Bacillota</taxon>
        <taxon>Bacilli</taxon>
        <taxon>Lactobacillales</taxon>
        <taxon>Streptococcaceae</taxon>
        <taxon>Streptococcus</taxon>
    </lineage>
</organism>
<evidence type="ECO:0000256" key="1">
    <source>
        <dbReference type="ARBA" id="ARBA00004812"/>
    </source>
</evidence>
<keyword evidence="9 12" id="KW-0665">Pyrimidine biosynthesis</keyword>
<protein>
    <recommendedName>
        <fullName evidence="12">Carbamoyl phosphate synthase small chain</fullName>
        <ecNumber evidence="12">6.3.5.5</ecNumber>
    </recommendedName>
    <alternativeName>
        <fullName evidence="12">Carbamoyl phosphate synthetase glutamine chain</fullName>
    </alternativeName>
</protein>
<comment type="function">
    <text evidence="12">Small subunit of the glutamine-dependent carbamoyl phosphate synthetase (CPSase). CPSase catalyzes the formation of carbamoyl phosphate from the ammonia moiety of glutamine, carbonate, and phosphate donated by ATP, constituting the first step of 2 biosynthetic pathways, one leading to arginine and/or urea and the other to pyrimidine nucleotides. The small subunit (glutamine amidotransferase) binds and cleaves glutamine to supply the large subunit with the substrate ammonia.</text>
</comment>
<dbReference type="UniPathway" id="UPA00070">
    <property type="reaction ID" value="UER00115"/>
</dbReference>
<dbReference type="HOGENOM" id="CLU_035901_2_1_9"/>
<dbReference type="GO" id="GO:0006526">
    <property type="term" value="P:L-arginine biosynthetic process"/>
    <property type="evidence" value="ECO:0007669"/>
    <property type="project" value="UniProtKB-UniRule"/>
</dbReference>
<feature type="active site" evidence="12">
    <location>
        <position position="348"/>
    </location>
</feature>
<dbReference type="GO" id="GO:0004359">
    <property type="term" value="F:glutaminase activity"/>
    <property type="evidence" value="ECO:0007669"/>
    <property type="project" value="RHEA"/>
</dbReference>
<dbReference type="SUPFAM" id="SSF52021">
    <property type="entry name" value="Carbamoyl phosphate synthetase, small subunit N-terminal domain"/>
    <property type="match status" value="1"/>
</dbReference>
<dbReference type="GO" id="GO:0004088">
    <property type="term" value="F:carbamoyl-phosphate synthase (glutamine-hydrolyzing) activity"/>
    <property type="evidence" value="ECO:0007669"/>
    <property type="project" value="UniProtKB-UniRule"/>
</dbReference>
<dbReference type="InterPro" id="IPR029062">
    <property type="entry name" value="Class_I_gatase-like"/>
</dbReference>
<dbReference type="GO" id="GO:0006207">
    <property type="term" value="P:'de novo' pyrimidine nucleobase biosynthetic process"/>
    <property type="evidence" value="ECO:0007669"/>
    <property type="project" value="InterPro"/>
</dbReference>
<evidence type="ECO:0000256" key="2">
    <source>
        <dbReference type="ARBA" id="ARBA00005077"/>
    </source>
</evidence>
<keyword evidence="8 12" id="KW-0315">Glutamine amidotransferase</keyword>
<dbReference type="InterPro" id="IPR035686">
    <property type="entry name" value="CPSase_GATase1"/>
</dbReference>
<sequence length="378" mass="41773">MAETKTSKGMLEGVKMAKRLLILEDGTIFEGKPFGADIDVTGEIVFNTGMTGYQESITDQSYNGQLLVFTYPLVGNYGINRDDYESIAPTCKGVIVSEASRIASNWRQQMTLDEFLKHKGIPGISGIDTRALTKIIRQHGTMKATMADEGDTLEHLKDQLRATVLSTNGIEQVSTKTAYPAPGVGKNIVLVDFGLKHSILRELSKRQCQMTIVPFNITAEDILQLRPDGLMLSNGPGNPEDLPEVLEMIRGVQGKIPIFGICMGHQLLSLANGAKTFKMPFGHRGFNHAVREIATGRIDFTSQNHGYAVERDSLPDCLMVTHEEINDKTVEGVRHRHVPAFSVQFHPDAAPGPHDASYLFDEFLDMIDAWQLEQQGKC</sequence>
<dbReference type="NCBIfam" id="TIGR01368">
    <property type="entry name" value="CPSaseIIsmall"/>
    <property type="match status" value="1"/>
</dbReference>
<feature type="binding site" evidence="12">
    <location>
        <position position="307"/>
    </location>
    <ligand>
        <name>L-glutamine</name>
        <dbReference type="ChEBI" id="CHEBI:58359"/>
    </ligand>
</feature>
<dbReference type="InterPro" id="IPR017926">
    <property type="entry name" value="GATASE"/>
</dbReference>
<evidence type="ECO:0000313" key="15">
    <source>
        <dbReference type="Proteomes" id="UP000001873"/>
    </source>
</evidence>
<keyword evidence="12" id="KW-0028">Amino-acid biosynthesis</keyword>
<evidence type="ECO:0000256" key="8">
    <source>
        <dbReference type="ARBA" id="ARBA00022962"/>
    </source>
</evidence>
<comment type="pathway">
    <text evidence="2 12">Amino-acid biosynthesis; L-arginine biosynthesis; carbamoyl phosphate from bicarbonate: step 1/1.</text>
</comment>
<dbReference type="AlphaFoldDB" id="B4U3A9"/>
<dbReference type="PANTHER" id="PTHR43418:SF7">
    <property type="entry name" value="CARBAMOYL-PHOSPHATE SYNTHASE SMALL CHAIN"/>
    <property type="match status" value="1"/>
</dbReference>
<dbReference type="KEGG" id="sez:Sez_1124"/>
<dbReference type="PANTHER" id="PTHR43418">
    <property type="entry name" value="MULTIFUNCTIONAL TRYPTOPHAN BIOSYNTHESIS PROTEIN-RELATED"/>
    <property type="match status" value="1"/>
</dbReference>
<dbReference type="GO" id="GO:0044205">
    <property type="term" value="P:'de novo' UMP biosynthetic process"/>
    <property type="evidence" value="ECO:0007669"/>
    <property type="project" value="UniProtKB-UniRule"/>
</dbReference>
<evidence type="ECO:0000256" key="12">
    <source>
        <dbReference type="HAMAP-Rule" id="MF_01209"/>
    </source>
</evidence>
<dbReference type="HAMAP" id="MF_01209">
    <property type="entry name" value="CPSase_S_chain"/>
    <property type="match status" value="1"/>
</dbReference>
<dbReference type="SUPFAM" id="SSF52317">
    <property type="entry name" value="Class I glutamine amidotransferase-like"/>
    <property type="match status" value="1"/>
</dbReference>
<dbReference type="CDD" id="cd01744">
    <property type="entry name" value="GATase1_CPSase"/>
    <property type="match status" value="1"/>
</dbReference>
<keyword evidence="4 12" id="KW-0055">Arginine biosynthesis</keyword>
<feature type="binding site" evidence="12">
    <location>
        <position position="235"/>
    </location>
    <ligand>
        <name>L-glutamine</name>
        <dbReference type="ChEBI" id="CHEBI:58359"/>
    </ligand>
</feature>
<dbReference type="InterPro" id="IPR036480">
    <property type="entry name" value="CarbP_synth_ssu_N_sf"/>
</dbReference>
<comment type="similarity">
    <text evidence="3 12">Belongs to the CarA family.</text>
</comment>
<feature type="binding site" evidence="12">
    <location>
        <position position="237"/>
    </location>
    <ligand>
        <name>L-glutamine</name>
        <dbReference type="ChEBI" id="CHEBI:58359"/>
    </ligand>
</feature>
<dbReference type="Proteomes" id="UP000001873">
    <property type="component" value="Chromosome"/>
</dbReference>
<feature type="active site" description="Nucleophile" evidence="12">
    <location>
        <position position="262"/>
    </location>
</feature>
<evidence type="ECO:0000313" key="14">
    <source>
        <dbReference type="EMBL" id="ACG62476.1"/>
    </source>
</evidence>
<evidence type="ECO:0000256" key="10">
    <source>
        <dbReference type="ARBA" id="ARBA00048816"/>
    </source>
</evidence>
<keyword evidence="7 12" id="KW-0067">ATP-binding</keyword>
<dbReference type="PROSITE" id="PS51273">
    <property type="entry name" value="GATASE_TYPE_1"/>
    <property type="match status" value="1"/>
</dbReference>
<dbReference type="GO" id="GO:0006541">
    <property type="term" value="P:glutamine metabolic process"/>
    <property type="evidence" value="ECO:0007669"/>
    <property type="project" value="InterPro"/>
</dbReference>
<dbReference type="PRINTS" id="PR00099">
    <property type="entry name" value="CPSGATASE"/>
</dbReference>
<reference evidence="14 15" key="1">
    <citation type="journal article" date="2008" name="PLoS ONE">
        <title>Genome sequence of a lancefield group C Streptococcus zooepidemicus strain causing epidemic nephritis: new information about an old disease.</title>
        <authorList>
            <person name="Beres S.B."/>
            <person name="Sesso R."/>
            <person name="Pinto S.W.L."/>
            <person name="Hoe N.P."/>
            <person name="Porcella S.F."/>
            <person name="Deleo F.R."/>
            <person name="Musser J.M."/>
        </authorList>
    </citation>
    <scope>NUCLEOTIDE SEQUENCE [LARGE SCALE GENOMIC DNA]</scope>
    <source>
        <strain evidence="14 15">MGCS10565</strain>
    </source>
</reference>
<dbReference type="Pfam" id="PF00988">
    <property type="entry name" value="CPSase_sm_chain"/>
    <property type="match status" value="1"/>
</dbReference>
<dbReference type="FunFam" id="3.40.50.880:FF:000029">
    <property type="entry name" value="Carbamoyl-phosphate synthase small chain"/>
    <property type="match status" value="1"/>
</dbReference>
<accession>B4U3A9</accession>
<feature type="active site" evidence="12">
    <location>
        <position position="346"/>
    </location>
</feature>
<evidence type="ECO:0000256" key="7">
    <source>
        <dbReference type="ARBA" id="ARBA00022840"/>
    </source>
</evidence>
<feature type="binding site" evidence="12">
    <location>
        <position position="263"/>
    </location>
    <ligand>
        <name>L-glutamine</name>
        <dbReference type="ChEBI" id="CHEBI:58359"/>
    </ligand>
</feature>
<comment type="catalytic activity">
    <reaction evidence="10 12">
        <text>hydrogencarbonate + L-glutamine + 2 ATP + H2O = carbamoyl phosphate + L-glutamate + 2 ADP + phosphate + 2 H(+)</text>
        <dbReference type="Rhea" id="RHEA:18633"/>
        <dbReference type="ChEBI" id="CHEBI:15377"/>
        <dbReference type="ChEBI" id="CHEBI:15378"/>
        <dbReference type="ChEBI" id="CHEBI:17544"/>
        <dbReference type="ChEBI" id="CHEBI:29985"/>
        <dbReference type="ChEBI" id="CHEBI:30616"/>
        <dbReference type="ChEBI" id="CHEBI:43474"/>
        <dbReference type="ChEBI" id="CHEBI:58228"/>
        <dbReference type="ChEBI" id="CHEBI:58359"/>
        <dbReference type="ChEBI" id="CHEBI:456216"/>
        <dbReference type="EC" id="6.3.5.5"/>
    </reaction>
</comment>
<keyword evidence="5 12" id="KW-0436">Ligase</keyword>
<feature type="region of interest" description="CPSase" evidence="12">
    <location>
        <begin position="1"/>
        <end position="186"/>
    </location>
</feature>
<gene>
    <name evidence="12 14" type="primary">carA</name>
    <name evidence="14" type="ordered locus">Sez_1124</name>
</gene>
<dbReference type="Pfam" id="PF00117">
    <property type="entry name" value="GATase"/>
    <property type="match status" value="1"/>
</dbReference>
<evidence type="ECO:0000256" key="3">
    <source>
        <dbReference type="ARBA" id="ARBA00007800"/>
    </source>
</evidence>
<evidence type="ECO:0000259" key="13">
    <source>
        <dbReference type="SMART" id="SM01097"/>
    </source>
</evidence>
<evidence type="ECO:0000256" key="6">
    <source>
        <dbReference type="ARBA" id="ARBA00022741"/>
    </source>
</evidence>
<dbReference type="SMART" id="SM01097">
    <property type="entry name" value="CPSase_sm_chain"/>
    <property type="match status" value="1"/>
</dbReference>
<comment type="subunit">
    <text evidence="12">Composed of two chains; the small (or glutamine) chain promotes the hydrolysis of glutamine to ammonia, which is used by the large (or ammonia) chain to synthesize carbamoyl phosphate. Tetramer of heterodimers (alpha,beta)4.</text>
</comment>
<dbReference type="NCBIfam" id="NF009475">
    <property type="entry name" value="PRK12838.1"/>
    <property type="match status" value="1"/>
</dbReference>